<evidence type="ECO:0000313" key="2">
    <source>
        <dbReference type="Proteomes" id="UP000819052"/>
    </source>
</evidence>
<evidence type="ECO:0000313" key="1">
    <source>
        <dbReference type="EMBL" id="NHZ44892.1"/>
    </source>
</evidence>
<organism evidence="1 2">
    <name type="scientific">Massilia aquatica</name>
    <dbReference type="NCBI Taxonomy" id="2609000"/>
    <lineage>
        <taxon>Bacteria</taxon>
        <taxon>Pseudomonadati</taxon>
        <taxon>Pseudomonadota</taxon>
        <taxon>Betaproteobacteria</taxon>
        <taxon>Burkholderiales</taxon>
        <taxon>Oxalobacteraceae</taxon>
        <taxon>Telluria group</taxon>
        <taxon>Massilia</taxon>
    </lineage>
</organism>
<protein>
    <submittedName>
        <fullName evidence="1">Uncharacterized protein</fullName>
    </submittedName>
</protein>
<comment type="caution">
    <text evidence="1">The sequence shown here is derived from an EMBL/GenBank/DDBJ whole genome shotgun (WGS) entry which is preliminary data.</text>
</comment>
<name>A0ABX0MCU3_9BURK</name>
<dbReference type="EMBL" id="VVIW01000043">
    <property type="protein sequence ID" value="NHZ44892.1"/>
    <property type="molecule type" value="Genomic_DNA"/>
</dbReference>
<dbReference type="RefSeq" id="WP_167081990.1">
    <property type="nucleotide sequence ID" value="NZ_VVIW01000043.1"/>
</dbReference>
<sequence length="227" mass="25129">MHPRKSAAIDPLVHCSVAELMRIYIEEGLVTCPEMLGLPDFSSATLIEHGFDPVGDYDYHLYEKPYRFAGSAIELNFKVYIENGVLDSNGVEFGGDMRVETQLRRLVTLLGPGAVRSIELLIFENFLEATLLINDAVNINIHRYGKKHGRSKFSIGAISTDAGFRPASAAKKFNSGFSRKLCDETVSPRPSGRHARNPALRNLSACLVRLFGSAYREGRLIPARESA</sequence>
<gene>
    <name evidence="1" type="ORF">F1609_32805</name>
</gene>
<proteinExistence type="predicted"/>
<keyword evidence="2" id="KW-1185">Reference proteome</keyword>
<reference evidence="1 2" key="1">
    <citation type="submission" date="2019-09" db="EMBL/GenBank/DDBJ databases">
        <title>Taxonomy of Antarctic Massilia spp.: description of Massilia rubra sp. nov., Massilia aquatica sp. nov., Massilia mucilaginosa sp. nov., Massilia frigida sp. nov. isolated from streams, lakes and regoliths.</title>
        <authorList>
            <person name="Holochova P."/>
            <person name="Sedlacek I."/>
            <person name="Kralova S."/>
            <person name="Maslanova I."/>
            <person name="Busse H.-J."/>
            <person name="Stankova E."/>
            <person name="Vrbovska V."/>
            <person name="Kovarovic V."/>
            <person name="Bartak M."/>
            <person name="Svec P."/>
            <person name="Pantucek R."/>
        </authorList>
    </citation>
    <scope>NUCLEOTIDE SEQUENCE [LARGE SCALE GENOMIC DNA]</scope>
    <source>
        <strain evidence="1 2">CCM 8693</strain>
    </source>
</reference>
<dbReference type="Proteomes" id="UP000819052">
    <property type="component" value="Unassembled WGS sequence"/>
</dbReference>
<accession>A0ABX0MCU3</accession>